<evidence type="ECO:0000259" key="1">
    <source>
        <dbReference type="Pfam" id="PF23921"/>
    </source>
</evidence>
<reference evidence="2 3" key="1">
    <citation type="journal article" date="2013" name="PLoS ONE">
        <title>Assembly-driven community genomics of a hypersaline microbial ecosystem.</title>
        <authorList>
            <person name="Podell S."/>
            <person name="Ugalde J.A."/>
            <person name="Narasingarao P."/>
            <person name="Banfield J.F."/>
            <person name="Heidelberg K.B."/>
            <person name="Allen E.E."/>
        </authorList>
    </citation>
    <scope>NUCLEOTIDE SEQUENCE [LARGE SCALE GENOMIC DNA]</scope>
    <source>
        <strain evidence="3">J07HQW1</strain>
    </source>
</reference>
<accession>U1PHN4</accession>
<dbReference type="Pfam" id="PF23921">
    <property type="entry name" value="DUF7260"/>
    <property type="match status" value="1"/>
</dbReference>
<organism evidence="2 3">
    <name type="scientific">Haloquadratum walsbyi J07HQW1</name>
    <dbReference type="NCBI Taxonomy" id="1238424"/>
    <lineage>
        <taxon>Archaea</taxon>
        <taxon>Methanobacteriati</taxon>
        <taxon>Methanobacteriota</taxon>
        <taxon>Stenosarchaea group</taxon>
        <taxon>Halobacteria</taxon>
        <taxon>Halobacteriales</taxon>
        <taxon>Haloferacaceae</taxon>
        <taxon>Haloquadratum</taxon>
    </lineage>
</organism>
<evidence type="ECO:0000313" key="2">
    <source>
        <dbReference type="EMBL" id="ERG91681.1"/>
    </source>
</evidence>
<dbReference type="AlphaFoldDB" id="U1PHN4"/>
<dbReference type="EMBL" id="KE356560">
    <property type="protein sequence ID" value="ERG91681.1"/>
    <property type="molecule type" value="Genomic_DNA"/>
</dbReference>
<evidence type="ECO:0000313" key="3">
    <source>
        <dbReference type="Proteomes" id="UP000030649"/>
    </source>
</evidence>
<dbReference type="InterPro" id="IPR055684">
    <property type="entry name" value="DUF7260"/>
</dbReference>
<dbReference type="STRING" id="1238424.J07HQW1_01715"/>
<feature type="domain" description="DUF7260" evidence="1">
    <location>
        <begin position="2"/>
        <end position="133"/>
    </location>
</feature>
<proteinExistence type="predicted"/>
<sequence length="134" mass="14403">MQAQACVRAEEAVTNDKLDAYETFIRRVQGLETDQTSTSVAGVTAAGGTTHLSADTYSVDSCRTVRTAFTETIHPHIIADSDETESLLETISEELTDAIAVALAPTTEVLFTADIKQIVLAEAQSRRSETAVLQ</sequence>
<gene>
    <name evidence="2" type="ORF">J07HQW1_01715</name>
</gene>
<protein>
    <recommendedName>
        <fullName evidence="1">DUF7260 domain-containing protein</fullName>
    </recommendedName>
</protein>
<dbReference type="HOGENOM" id="CLU_1891370_0_0_2"/>
<dbReference type="Proteomes" id="UP000030649">
    <property type="component" value="Unassembled WGS sequence"/>
</dbReference>
<name>U1PHN4_9EURY</name>